<reference evidence="2 3" key="1">
    <citation type="submission" date="2021-04" db="EMBL/GenBank/DDBJ databases">
        <authorList>
            <person name="Huq M.A."/>
        </authorList>
    </citation>
    <scope>NUCLEOTIDE SEQUENCE [LARGE SCALE GENOMIC DNA]</scope>
    <source>
        <strain evidence="2 3">MAH-13</strain>
    </source>
</reference>
<dbReference type="RefSeq" id="WP_209623026.1">
    <property type="nucleotide sequence ID" value="NZ_JAGJRS010000034.1"/>
</dbReference>
<proteinExistence type="predicted"/>
<gene>
    <name evidence="2" type="ORF">J7I44_15860</name>
</gene>
<dbReference type="Gene3D" id="3.55.50.70">
    <property type="match status" value="1"/>
</dbReference>
<sequence>MNKASPNRILGTLLPAILLAGCGTPAAKDFGGRWKPVNRFQSSTTEIPLNRPYTYYAAPMDETLRNMLVRWTTDTGITLVYRLSSDYTLFAPVTKVRTADVRQAARELSAIYAAQGVSVTFAAGRLQVDRVKTFGSNITPARTQASGPASSATTDPGSPAIAEGVR</sequence>
<protein>
    <recommendedName>
        <fullName evidence="4">Toxin co-regulated pilus biosynthesis protein Q C-terminal domain-containing protein</fullName>
    </recommendedName>
</protein>
<keyword evidence="3" id="KW-1185">Reference proteome</keyword>
<comment type="caution">
    <text evidence="2">The sequence shown here is derived from an EMBL/GenBank/DDBJ whole genome shotgun (WGS) entry which is preliminary data.</text>
</comment>
<evidence type="ECO:0008006" key="4">
    <source>
        <dbReference type="Google" id="ProtNLM"/>
    </source>
</evidence>
<dbReference type="PROSITE" id="PS51257">
    <property type="entry name" value="PROKAR_LIPOPROTEIN"/>
    <property type="match status" value="1"/>
</dbReference>
<accession>A0ABS4DS49</accession>
<evidence type="ECO:0000313" key="3">
    <source>
        <dbReference type="Proteomes" id="UP000823790"/>
    </source>
</evidence>
<name>A0ABS4DS49_9GAMM</name>
<dbReference type="Proteomes" id="UP000823790">
    <property type="component" value="Unassembled WGS sequence"/>
</dbReference>
<dbReference type="EMBL" id="JAGJRS010000034">
    <property type="protein sequence ID" value="MBP1475783.1"/>
    <property type="molecule type" value="Genomic_DNA"/>
</dbReference>
<feature type="compositionally biased region" description="Polar residues" evidence="1">
    <location>
        <begin position="138"/>
        <end position="156"/>
    </location>
</feature>
<feature type="region of interest" description="Disordered" evidence="1">
    <location>
        <begin position="138"/>
        <end position="166"/>
    </location>
</feature>
<organism evidence="2 3">
    <name type="scientific">Frateuria flava</name>
    <dbReference type="NCBI Taxonomy" id="2821489"/>
    <lineage>
        <taxon>Bacteria</taxon>
        <taxon>Pseudomonadati</taxon>
        <taxon>Pseudomonadota</taxon>
        <taxon>Gammaproteobacteria</taxon>
        <taxon>Lysobacterales</taxon>
        <taxon>Rhodanobacteraceae</taxon>
        <taxon>Frateuria</taxon>
    </lineage>
</organism>
<evidence type="ECO:0000313" key="2">
    <source>
        <dbReference type="EMBL" id="MBP1475783.1"/>
    </source>
</evidence>
<evidence type="ECO:0000256" key="1">
    <source>
        <dbReference type="SAM" id="MobiDB-lite"/>
    </source>
</evidence>